<dbReference type="InterPro" id="IPR013096">
    <property type="entry name" value="Cupin_2"/>
</dbReference>
<dbReference type="PROSITE" id="PS00041">
    <property type="entry name" value="HTH_ARAC_FAMILY_1"/>
    <property type="match status" value="1"/>
</dbReference>
<dbReference type="SUPFAM" id="SSF51215">
    <property type="entry name" value="Regulatory protein AraC"/>
    <property type="match status" value="1"/>
</dbReference>
<accession>A0A1E3ATK6</accession>
<dbReference type="GO" id="GO:0003700">
    <property type="term" value="F:DNA-binding transcription factor activity"/>
    <property type="evidence" value="ECO:0007669"/>
    <property type="project" value="InterPro"/>
</dbReference>
<dbReference type="GO" id="GO:0043565">
    <property type="term" value="F:sequence-specific DNA binding"/>
    <property type="evidence" value="ECO:0007669"/>
    <property type="project" value="InterPro"/>
</dbReference>
<dbReference type="PANTHER" id="PTHR43280">
    <property type="entry name" value="ARAC-FAMILY TRANSCRIPTIONAL REGULATOR"/>
    <property type="match status" value="1"/>
</dbReference>
<sequence length="291" mass="33266">MSSNTKGNFENLAFDHGFSINISYNNCPSSFPVHWHNYAEMVFLIGKEITYTVNGKEHQLHQGDFLFIWPGELHAVLPNQQPDILICQFNSLLLDTIKMLLKSNYMLLRDLRLISHLECPKICETMASHLYIIKKICRKKGKHNSLSDMHMCIELFKLFTTLCSFLIEESDKKVFNGSVQANEATQKIIAACNYISNNCSRDISLEDAASYVGFSKYYFSRLFREYTGVSFVDYVAEQRLHYAEVLLGNPQLNITDAALQAGFGSISTFNRIFKQKKGCTPSEFRALFQGK</sequence>
<dbReference type="Pfam" id="PF07883">
    <property type="entry name" value="Cupin_2"/>
    <property type="match status" value="1"/>
</dbReference>
<organism evidence="5 6">
    <name type="scientific">Eisenbergiella tayi</name>
    <dbReference type="NCBI Taxonomy" id="1432052"/>
    <lineage>
        <taxon>Bacteria</taxon>
        <taxon>Bacillati</taxon>
        <taxon>Bacillota</taxon>
        <taxon>Clostridia</taxon>
        <taxon>Lachnospirales</taxon>
        <taxon>Lachnospiraceae</taxon>
        <taxon>Eisenbergiella</taxon>
    </lineage>
</organism>
<evidence type="ECO:0000259" key="4">
    <source>
        <dbReference type="PROSITE" id="PS01124"/>
    </source>
</evidence>
<dbReference type="InterPro" id="IPR014710">
    <property type="entry name" value="RmlC-like_jellyroll"/>
</dbReference>
<dbReference type="InterPro" id="IPR009057">
    <property type="entry name" value="Homeodomain-like_sf"/>
</dbReference>
<protein>
    <submittedName>
        <fullName evidence="5">Melibiose operon regulatory protein</fullName>
    </submittedName>
</protein>
<evidence type="ECO:0000256" key="3">
    <source>
        <dbReference type="ARBA" id="ARBA00023163"/>
    </source>
</evidence>
<evidence type="ECO:0000256" key="2">
    <source>
        <dbReference type="ARBA" id="ARBA00023125"/>
    </source>
</evidence>
<dbReference type="GeneID" id="93304015"/>
<keyword evidence="3" id="KW-0804">Transcription</keyword>
<evidence type="ECO:0000256" key="1">
    <source>
        <dbReference type="ARBA" id="ARBA00023015"/>
    </source>
</evidence>
<dbReference type="Pfam" id="PF12833">
    <property type="entry name" value="HTH_18"/>
    <property type="match status" value="1"/>
</dbReference>
<keyword evidence="2" id="KW-0238">DNA-binding</keyword>
<comment type="caution">
    <text evidence="5">The sequence shown here is derived from an EMBL/GenBank/DDBJ whole genome shotgun (WGS) entry which is preliminary data.</text>
</comment>
<feature type="domain" description="HTH araC/xylS-type" evidence="4">
    <location>
        <begin position="189"/>
        <end position="287"/>
    </location>
</feature>
<dbReference type="PANTHER" id="PTHR43280:SF2">
    <property type="entry name" value="HTH-TYPE TRANSCRIPTIONAL REGULATOR EXSA"/>
    <property type="match status" value="1"/>
</dbReference>
<dbReference type="Gene3D" id="2.60.120.10">
    <property type="entry name" value="Jelly Rolls"/>
    <property type="match status" value="1"/>
</dbReference>
<dbReference type="InterPro" id="IPR020449">
    <property type="entry name" value="Tscrpt_reg_AraC-type_HTH"/>
</dbReference>
<dbReference type="SMART" id="SM00342">
    <property type="entry name" value="HTH_ARAC"/>
    <property type="match status" value="1"/>
</dbReference>
<evidence type="ECO:0000313" key="5">
    <source>
        <dbReference type="EMBL" id="ODM12033.1"/>
    </source>
</evidence>
<reference evidence="5 6" key="1">
    <citation type="submission" date="2016-07" db="EMBL/GenBank/DDBJ databases">
        <title>Characterization of isolates of Eisenbergiella tayi derived from blood cultures, using whole genome sequencing.</title>
        <authorList>
            <person name="Burdz T."/>
            <person name="Wiebe D."/>
            <person name="Huynh C."/>
            <person name="Bernard K."/>
        </authorList>
    </citation>
    <scope>NUCLEOTIDE SEQUENCE [LARGE SCALE GENOMIC DNA]</scope>
    <source>
        <strain evidence="5 6">NML 120489</strain>
    </source>
</reference>
<name>A0A1E3ATK6_9FIRM</name>
<dbReference type="PRINTS" id="PR00032">
    <property type="entry name" value="HTHARAC"/>
</dbReference>
<gene>
    <name evidence="5" type="primary">melR_5</name>
    <name evidence="5" type="ORF">BEH84_02648</name>
</gene>
<dbReference type="Gene3D" id="1.10.10.60">
    <property type="entry name" value="Homeodomain-like"/>
    <property type="match status" value="2"/>
</dbReference>
<proteinExistence type="predicted"/>
<dbReference type="InterPro" id="IPR018060">
    <property type="entry name" value="HTH_AraC"/>
</dbReference>
<dbReference type="Proteomes" id="UP000095003">
    <property type="component" value="Unassembled WGS sequence"/>
</dbReference>
<dbReference type="SUPFAM" id="SSF46689">
    <property type="entry name" value="Homeodomain-like"/>
    <property type="match status" value="2"/>
</dbReference>
<dbReference type="PROSITE" id="PS01124">
    <property type="entry name" value="HTH_ARAC_FAMILY_2"/>
    <property type="match status" value="1"/>
</dbReference>
<dbReference type="EMBL" id="MCGI01000002">
    <property type="protein sequence ID" value="ODM12033.1"/>
    <property type="molecule type" value="Genomic_DNA"/>
</dbReference>
<keyword evidence="1" id="KW-0805">Transcription regulation</keyword>
<dbReference type="AlphaFoldDB" id="A0A1E3ATK6"/>
<evidence type="ECO:0000313" key="6">
    <source>
        <dbReference type="Proteomes" id="UP000095003"/>
    </source>
</evidence>
<dbReference type="InterPro" id="IPR018062">
    <property type="entry name" value="HTH_AraC-typ_CS"/>
</dbReference>
<dbReference type="RefSeq" id="WP_069157166.1">
    <property type="nucleotide sequence ID" value="NZ_DBFYTC010000029.1"/>
</dbReference>
<dbReference type="InterPro" id="IPR037923">
    <property type="entry name" value="HTH-like"/>
</dbReference>